<keyword evidence="5" id="KW-0547">Nucleotide-binding</keyword>
<dbReference type="InterPro" id="IPR050334">
    <property type="entry name" value="Molybdenum_import_ModC"/>
</dbReference>
<protein>
    <submittedName>
        <fullName evidence="12">Molybdenum ABC transporter ATP-binding protein ModC</fullName>
        <ecNumber evidence="12">3.6.3.29</ecNumber>
    </submittedName>
</protein>
<dbReference type="NCBIfam" id="TIGR02142">
    <property type="entry name" value="modC_ABC"/>
    <property type="match status" value="1"/>
</dbReference>
<evidence type="ECO:0000256" key="7">
    <source>
        <dbReference type="ARBA" id="ARBA00022967"/>
    </source>
</evidence>
<dbReference type="EMBL" id="QPGL01000002">
    <property type="protein sequence ID" value="RCS70256.1"/>
    <property type="molecule type" value="Genomic_DNA"/>
</dbReference>
<evidence type="ECO:0000256" key="1">
    <source>
        <dbReference type="ARBA" id="ARBA00022448"/>
    </source>
</evidence>
<dbReference type="InterPro" id="IPR003593">
    <property type="entry name" value="AAA+_ATPase"/>
</dbReference>
<dbReference type="Proteomes" id="UP000252479">
    <property type="component" value="Unassembled WGS sequence"/>
</dbReference>
<keyword evidence="3 9" id="KW-0500">Molybdenum</keyword>
<gene>
    <name evidence="12" type="ORF">CIK83_12420</name>
</gene>
<feature type="domain" description="Mop" evidence="11">
    <location>
        <begin position="303"/>
        <end position="375"/>
    </location>
</feature>
<keyword evidence="4" id="KW-0997">Cell inner membrane</keyword>
<evidence type="ECO:0000256" key="5">
    <source>
        <dbReference type="ARBA" id="ARBA00022741"/>
    </source>
</evidence>
<keyword evidence="13" id="KW-1185">Reference proteome</keyword>
<dbReference type="SMART" id="SM00382">
    <property type="entry name" value="AAA"/>
    <property type="match status" value="1"/>
</dbReference>
<evidence type="ECO:0000256" key="3">
    <source>
        <dbReference type="ARBA" id="ARBA00022505"/>
    </source>
</evidence>
<evidence type="ECO:0000256" key="9">
    <source>
        <dbReference type="PROSITE-ProRule" id="PRU01213"/>
    </source>
</evidence>
<dbReference type="InterPro" id="IPR004606">
    <property type="entry name" value="Mop_domain"/>
</dbReference>
<dbReference type="GO" id="GO:0016887">
    <property type="term" value="F:ATP hydrolysis activity"/>
    <property type="evidence" value="ECO:0007669"/>
    <property type="project" value="InterPro"/>
</dbReference>
<evidence type="ECO:0000256" key="2">
    <source>
        <dbReference type="ARBA" id="ARBA00022475"/>
    </source>
</evidence>
<dbReference type="GO" id="GO:0005524">
    <property type="term" value="F:ATP binding"/>
    <property type="evidence" value="ECO:0007669"/>
    <property type="project" value="UniProtKB-KW"/>
</dbReference>
<name>A0A368LHZ8_9VIBR</name>
<accession>A0A368LHZ8</accession>
<dbReference type="Gene3D" id="2.40.50.100">
    <property type="match status" value="1"/>
</dbReference>
<dbReference type="AlphaFoldDB" id="A0A368LHZ8"/>
<dbReference type="GO" id="GO:0016020">
    <property type="term" value="C:membrane"/>
    <property type="evidence" value="ECO:0007669"/>
    <property type="project" value="InterPro"/>
</dbReference>
<dbReference type="PANTHER" id="PTHR43514">
    <property type="entry name" value="ABC TRANSPORTER I FAMILY MEMBER 10"/>
    <property type="match status" value="1"/>
</dbReference>
<dbReference type="InterPro" id="IPR005116">
    <property type="entry name" value="Transp-assoc_OB_typ1"/>
</dbReference>
<keyword evidence="12" id="KW-0378">Hydrolase</keyword>
<evidence type="ECO:0000256" key="4">
    <source>
        <dbReference type="ARBA" id="ARBA00022519"/>
    </source>
</evidence>
<comment type="caution">
    <text evidence="12">The sequence shown here is derived from an EMBL/GenBank/DDBJ whole genome shotgun (WGS) entry which is preliminary data.</text>
</comment>
<dbReference type="SUPFAM" id="SSF52540">
    <property type="entry name" value="P-loop containing nucleoside triphosphate hydrolases"/>
    <property type="match status" value="1"/>
</dbReference>
<evidence type="ECO:0000259" key="11">
    <source>
        <dbReference type="PROSITE" id="PS51866"/>
    </source>
</evidence>
<dbReference type="RefSeq" id="WP_086958567.1">
    <property type="nucleotide sequence ID" value="NZ_FUKS01000007.1"/>
</dbReference>
<keyword evidence="6 12" id="KW-0067">ATP-binding</keyword>
<keyword evidence="2" id="KW-1003">Cell membrane</keyword>
<organism evidence="12 13">
    <name type="scientific">Vibrio casei</name>
    <dbReference type="NCBI Taxonomy" id="673372"/>
    <lineage>
        <taxon>Bacteria</taxon>
        <taxon>Pseudomonadati</taxon>
        <taxon>Pseudomonadota</taxon>
        <taxon>Gammaproteobacteria</taxon>
        <taxon>Vibrionales</taxon>
        <taxon>Vibrionaceae</taxon>
        <taxon>Vibrio</taxon>
    </lineage>
</organism>
<dbReference type="FunFam" id="3.40.50.300:FF:000634">
    <property type="entry name" value="Molybdenum import ATP-binding protein ModC"/>
    <property type="match status" value="1"/>
</dbReference>
<dbReference type="InterPro" id="IPR003439">
    <property type="entry name" value="ABC_transporter-like_ATP-bd"/>
</dbReference>
<dbReference type="GO" id="GO:0015098">
    <property type="term" value="F:molybdate ion transmembrane transporter activity"/>
    <property type="evidence" value="ECO:0007669"/>
    <property type="project" value="InterPro"/>
</dbReference>
<proteinExistence type="predicted"/>
<evidence type="ECO:0000256" key="6">
    <source>
        <dbReference type="ARBA" id="ARBA00022840"/>
    </source>
</evidence>
<dbReference type="GO" id="GO:0140359">
    <property type="term" value="F:ABC-type transporter activity"/>
    <property type="evidence" value="ECO:0007669"/>
    <property type="project" value="InterPro"/>
</dbReference>
<evidence type="ECO:0000313" key="12">
    <source>
        <dbReference type="EMBL" id="RCS70256.1"/>
    </source>
</evidence>
<dbReference type="Pfam" id="PF03459">
    <property type="entry name" value="TOBE"/>
    <property type="match status" value="1"/>
</dbReference>
<dbReference type="Gene3D" id="3.40.50.300">
    <property type="entry name" value="P-loop containing nucleotide triphosphate hydrolases"/>
    <property type="match status" value="1"/>
</dbReference>
<evidence type="ECO:0000313" key="13">
    <source>
        <dbReference type="Proteomes" id="UP000252479"/>
    </source>
</evidence>
<evidence type="ECO:0000259" key="10">
    <source>
        <dbReference type="PROSITE" id="PS50893"/>
    </source>
</evidence>
<dbReference type="PANTHER" id="PTHR43514:SF4">
    <property type="entry name" value="ABC TRANSPORTER I FAMILY MEMBER 10"/>
    <property type="match status" value="1"/>
</dbReference>
<evidence type="ECO:0000256" key="8">
    <source>
        <dbReference type="ARBA" id="ARBA00023136"/>
    </source>
</evidence>
<dbReference type="NCBIfam" id="NF008355">
    <property type="entry name" value="PRK11144.1"/>
    <property type="match status" value="1"/>
</dbReference>
<dbReference type="GeneID" id="303189726"/>
<dbReference type="PROSITE" id="PS50893">
    <property type="entry name" value="ABC_TRANSPORTER_2"/>
    <property type="match status" value="1"/>
</dbReference>
<dbReference type="EC" id="3.6.3.29" evidence="12"/>
<keyword evidence="1" id="KW-0813">Transport</keyword>
<dbReference type="InterPro" id="IPR011868">
    <property type="entry name" value="ModC_ABC_ATP-bd"/>
</dbReference>
<reference evidence="12 13" key="1">
    <citation type="journal article" date="2017" name="Elife">
        <title>Extensive horizontal gene transfer in cheese-associated bacteria.</title>
        <authorList>
            <person name="Bonham K.S."/>
            <person name="Wolfe B.E."/>
            <person name="Dutton R.J."/>
        </authorList>
    </citation>
    <scope>NUCLEOTIDE SEQUENCE [LARGE SCALE GENOMIC DNA]</scope>
    <source>
        <strain evidence="12 13">JB196</strain>
    </source>
</reference>
<dbReference type="InterPro" id="IPR027417">
    <property type="entry name" value="P-loop_NTPase"/>
</dbReference>
<dbReference type="PROSITE" id="PS51866">
    <property type="entry name" value="MOP"/>
    <property type="match status" value="1"/>
</dbReference>
<feature type="domain" description="ABC transporter" evidence="10">
    <location>
        <begin position="1"/>
        <end position="242"/>
    </location>
</feature>
<dbReference type="SUPFAM" id="SSF50331">
    <property type="entry name" value="MOP-like"/>
    <property type="match status" value="1"/>
</dbReference>
<dbReference type="InterPro" id="IPR008995">
    <property type="entry name" value="Mo/tungstate-bd_C_term_dom"/>
</dbReference>
<sequence length="380" mass="42266">MIDLNFKQRFTDFDLDIQAQIPSSGITAIFGRSGAGKTSIINAVSGLKNPDSGSININQRVLFDSQQGINLAVEKRDIGYVFQESRLFPHYKVKGNLLYGVKNKSYFSKDQLIGKKKLPGNFNQVVDLLGLSELLDRYPADLSGGEKQRCAIARALLSEPKVLLMDEPLASLDLPRKKEVMPFLESLAQEIQIPILYVTHSLDEILHLADHMLLMDSGRVVASGDIETMWASSAFKPWHDEVDLSTIFKGVIKQHHQRYALTYVEIAPSCGVWMSAIDANIDESVRIRIHASDVSLTLSESTDTSIRNILPAKVVELAPVTDPAQPVSICLAIGEGEVEHYLWANITAWAYEDLQLEIGQKVFAQIKGVKMTNKDMAIRK</sequence>
<keyword evidence="7" id="KW-1278">Translocase</keyword>
<dbReference type="Pfam" id="PF00005">
    <property type="entry name" value="ABC_tran"/>
    <property type="match status" value="1"/>
</dbReference>
<keyword evidence="8" id="KW-0472">Membrane</keyword>